<dbReference type="STRING" id="667725.A0A0L0FAZ0"/>
<dbReference type="OrthoDB" id="4928at2759"/>
<dbReference type="EMBL" id="KQ244972">
    <property type="protein sequence ID" value="KNC73930.1"/>
    <property type="molecule type" value="Genomic_DNA"/>
</dbReference>
<dbReference type="AlphaFoldDB" id="A0A0L0FAZ0"/>
<dbReference type="InterPro" id="IPR009000">
    <property type="entry name" value="Transl_B-barrel_sf"/>
</dbReference>
<dbReference type="SUPFAM" id="SSF50447">
    <property type="entry name" value="Translation proteins"/>
    <property type="match status" value="1"/>
</dbReference>
<name>A0A0L0FAZ0_9EUKA</name>
<sequence>MQVRACLMPEPLKEMRVKNQYRTFKEIRAAQGIKIAAKNLENAVAGTQLYVARSPDEVPYYERLVRRDLEA</sequence>
<dbReference type="GeneID" id="25914016"/>
<reference evidence="1 2" key="1">
    <citation type="submission" date="2011-02" db="EMBL/GenBank/DDBJ databases">
        <title>The Genome Sequence of Sphaeroforma arctica JP610.</title>
        <authorList>
            <consortium name="The Broad Institute Genome Sequencing Platform"/>
            <person name="Russ C."/>
            <person name="Cuomo C."/>
            <person name="Young S.K."/>
            <person name="Zeng Q."/>
            <person name="Gargeya S."/>
            <person name="Alvarado L."/>
            <person name="Berlin A."/>
            <person name="Chapman S.B."/>
            <person name="Chen Z."/>
            <person name="Freedman E."/>
            <person name="Gellesch M."/>
            <person name="Goldberg J."/>
            <person name="Griggs A."/>
            <person name="Gujja S."/>
            <person name="Heilman E."/>
            <person name="Heiman D."/>
            <person name="Howarth C."/>
            <person name="Mehta T."/>
            <person name="Neiman D."/>
            <person name="Pearson M."/>
            <person name="Roberts A."/>
            <person name="Saif S."/>
            <person name="Shea T."/>
            <person name="Shenoy N."/>
            <person name="Sisk P."/>
            <person name="Stolte C."/>
            <person name="Sykes S."/>
            <person name="White J."/>
            <person name="Yandava C."/>
            <person name="Burger G."/>
            <person name="Gray M.W."/>
            <person name="Holland P.W.H."/>
            <person name="King N."/>
            <person name="Lang F.B.F."/>
            <person name="Roger A.J."/>
            <person name="Ruiz-Trillo I."/>
            <person name="Haas B."/>
            <person name="Nusbaum C."/>
            <person name="Birren B."/>
        </authorList>
    </citation>
    <scope>NUCLEOTIDE SEQUENCE [LARGE SCALE GENOMIC DNA]</scope>
    <source>
        <strain evidence="1 2">JP610</strain>
    </source>
</reference>
<evidence type="ECO:0000313" key="1">
    <source>
        <dbReference type="EMBL" id="KNC73930.1"/>
    </source>
</evidence>
<evidence type="ECO:0000313" key="2">
    <source>
        <dbReference type="Proteomes" id="UP000054560"/>
    </source>
</evidence>
<organism evidence="1 2">
    <name type="scientific">Sphaeroforma arctica JP610</name>
    <dbReference type="NCBI Taxonomy" id="667725"/>
    <lineage>
        <taxon>Eukaryota</taxon>
        <taxon>Ichthyosporea</taxon>
        <taxon>Ichthyophonida</taxon>
        <taxon>Sphaeroforma</taxon>
    </lineage>
</organism>
<dbReference type="eggNOG" id="KOG1144">
    <property type="taxonomic scope" value="Eukaryota"/>
</dbReference>
<gene>
    <name evidence="1" type="ORF">SARC_13512</name>
</gene>
<keyword evidence="2" id="KW-1185">Reference proteome</keyword>
<proteinExistence type="predicted"/>
<dbReference type="RefSeq" id="XP_014147832.1">
    <property type="nucleotide sequence ID" value="XM_014292357.1"/>
</dbReference>
<accession>A0A0L0FAZ0</accession>
<dbReference type="Proteomes" id="UP000054560">
    <property type="component" value="Unassembled WGS sequence"/>
</dbReference>
<protein>
    <submittedName>
        <fullName evidence="1">Uncharacterized protein</fullName>
    </submittedName>
</protein>
<dbReference type="Gene3D" id="2.40.30.10">
    <property type="entry name" value="Translation factors"/>
    <property type="match status" value="1"/>
</dbReference>
<feature type="non-terminal residue" evidence="1">
    <location>
        <position position="71"/>
    </location>
</feature>